<reference evidence="1 2" key="1">
    <citation type="submission" date="2019-10" db="EMBL/GenBank/DDBJ databases">
        <authorList>
            <person name="Palmer J.M."/>
        </authorList>
    </citation>
    <scope>NUCLEOTIDE SEQUENCE [LARGE SCALE GENOMIC DNA]</scope>
    <source>
        <strain evidence="1 2">TWF694</strain>
    </source>
</reference>
<accession>A0AAV9WUH3</accession>
<name>A0AAV9WUH3_9PEZI</name>
<gene>
    <name evidence="1" type="ORF">TWF694_004978</name>
</gene>
<organism evidence="1 2">
    <name type="scientific">Orbilia ellipsospora</name>
    <dbReference type="NCBI Taxonomy" id="2528407"/>
    <lineage>
        <taxon>Eukaryota</taxon>
        <taxon>Fungi</taxon>
        <taxon>Dikarya</taxon>
        <taxon>Ascomycota</taxon>
        <taxon>Pezizomycotina</taxon>
        <taxon>Orbiliomycetes</taxon>
        <taxon>Orbiliales</taxon>
        <taxon>Orbiliaceae</taxon>
        <taxon>Orbilia</taxon>
    </lineage>
</organism>
<dbReference type="AlphaFoldDB" id="A0AAV9WUH3"/>
<dbReference type="EMBL" id="JAVHJO010000016">
    <property type="protein sequence ID" value="KAK6526382.1"/>
    <property type="molecule type" value="Genomic_DNA"/>
</dbReference>
<evidence type="ECO:0000313" key="2">
    <source>
        <dbReference type="Proteomes" id="UP001365542"/>
    </source>
</evidence>
<sequence length="148" mass="16764">MNFKQPDRSISTTLRPIITCHQCSRGIIEHAMHMLYDKSIESSDLAGFKDRYFEYSVTRVKGHLSLRNTKMTLKKTTKVPATSHPTGSFHLHQPWQAARERGLRQDGSRLRASLLPSRSSGCRKVSRQGPKIRLEGHVKGKRANGRLG</sequence>
<dbReference type="Proteomes" id="UP001365542">
    <property type="component" value="Unassembled WGS sequence"/>
</dbReference>
<keyword evidence="2" id="KW-1185">Reference proteome</keyword>
<proteinExistence type="predicted"/>
<comment type="caution">
    <text evidence="1">The sequence shown here is derived from an EMBL/GenBank/DDBJ whole genome shotgun (WGS) entry which is preliminary data.</text>
</comment>
<evidence type="ECO:0000313" key="1">
    <source>
        <dbReference type="EMBL" id="KAK6526382.1"/>
    </source>
</evidence>
<protein>
    <submittedName>
        <fullName evidence="1">Uncharacterized protein</fullName>
    </submittedName>
</protein>